<evidence type="ECO:0000313" key="1">
    <source>
        <dbReference type="EMBL" id="XBH02344.1"/>
    </source>
</evidence>
<sequence length="192" mass="22104">MDEPDDELNPTTSGNAEINQLIGLFDLPAFARRGQDLEYSIKRTRERCERERNAMLDMVRVRLRQWASAVTDPDSSVAIFSTPIGSLWPLSGAEGPVWARHSAPPRRQRTIALDLISSVIRFNRRWAHFLDELKVDHVNRLIDHYNRYYLLEKECCLGSSRLAARFFIPQTQITRDTLLADYPLLPVPELKG</sequence>
<dbReference type="RefSeq" id="WP_406695086.1">
    <property type="nucleotide sequence ID" value="NZ_CP155447.1"/>
</dbReference>
<name>A0AAU7CAK2_9BACT</name>
<proteinExistence type="predicted"/>
<gene>
    <name evidence="1" type="ORF">V5E97_29020</name>
</gene>
<dbReference type="EMBL" id="CP155447">
    <property type="protein sequence ID" value="XBH02344.1"/>
    <property type="molecule type" value="Genomic_DNA"/>
</dbReference>
<accession>A0AAU7CAK2</accession>
<protein>
    <submittedName>
        <fullName evidence="1">Uncharacterized protein</fullName>
    </submittedName>
</protein>
<dbReference type="AlphaFoldDB" id="A0AAU7CAK2"/>
<reference evidence="1" key="1">
    <citation type="submission" date="2024-05" db="EMBL/GenBank/DDBJ databases">
        <title>Planctomycetes of the genus Singulisphaera possess chitinolytic capabilities.</title>
        <authorList>
            <person name="Ivanova A."/>
        </authorList>
    </citation>
    <scope>NUCLEOTIDE SEQUENCE</scope>
    <source>
        <strain evidence="1">Ch08T</strain>
    </source>
</reference>
<organism evidence="1">
    <name type="scientific">Singulisphaera sp. Ch08</name>
    <dbReference type="NCBI Taxonomy" id="3120278"/>
    <lineage>
        <taxon>Bacteria</taxon>
        <taxon>Pseudomonadati</taxon>
        <taxon>Planctomycetota</taxon>
        <taxon>Planctomycetia</taxon>
        <taxon>Isosphaerales</taxon>
        <taxon>Isosphaeraceae</taxon>
        <taxon>Singulisphaera</taxon>
    </lineage>
</organism>